<organism evidence="1 2">
    <name type="scientific">Halomicronema hongdechloris C2206</name>
    <dbReference type="NCBI Taxonomy" id="1641165"/>
    <lineage>
        <taxon>Bacteria</taxon>
        <taxon>Bacillati</taxon>
        <taxon>Cyanobacteriota</taxon>
        <taxon>Cyanophyceae</taxon>
        <taxon>Nodosilineales</taxon>
        <taxon>Nodosilineaceae</taxon>
        <taxon>Halomicronema</taxon>
    </lineage>
</organism>
<dbReference type="EMBL" id="CP021983">
    <property type="protein sequence ID" value="ASC74119.1"/>
    <property type="molecule type" value="Genomic_DNA"/>
</dbReference>
<dbReference type="Proteomes" id="UP000191901">
    <property type="component" value="Chromosome"/>
</dbReference>
<keyword evidence="2" id="KW-1185">Reference proteome</keyword>
<name>A0A1Z3HV00_9CYAN</name>
<sequence>MAAALPTHPDWALENARRRAESIMDVGKAKYYHHAVDWLKRVKAAYEALNQPTEWSSYYHQLRITHGRKRKLMGLMAAALADN</sequence>
<dbReference type="AlphaFoldDB" id="A0A1Z3HV00"/>
<reference evidence="1 2" key="1">
    <citation type="journal article" date="2016" name="Biochim. Biophys. Acta">
        <title>Characterization of red-shifted phycobilisomes isolated from the chlorophyll f-containing cyanobacterium Halomicronema hongdechloris.</title>
        <authorList>
            <person name="Li Y."/>
            <person name="Lin Y."/>
            <person name="Garvey C.J."/>
            <person name="Birch D."/>
            <person name="Corkery R.W."/>
            <person name="Loughlin P.C."/>
            <person name="Scheer H."/>
            <person name="Willows R.D."/>
            <person name="Chen M."/>
        </authorList>
    </citation>
    <scope>NUCLEOTIDE SEQUENCE [LARGE SCALE GENOMIC DNA]</scope>
    <source>
        <strain evidence="1 2">C2206</strain>
    </source>
</reference>
<accession>A0A1Z3HV00</accession>
<proteinExistence type="predicted"/>
<dbReference type="STRING" id="1641165.XM38_00730"/>
<evidence type="ECO:0000313" key="1">
    <source>
        <dbReference type="EMBL" id="ASC74119.1"/>
    </source>
</evidence>
<evidence type="ECO:0000313" key="2">
    <source>
        <dbReference type="Proteomes" id="UP000191901"/>
    </source>
</evidence>
<gene>
    <name evidence="1" type="ORF">XM38_050940</name>
</gene>
<dbReference type="RefSeq" id="WP_080805037.1">
    <property type="nucleotide sequence ID" value="NZ_CP021983.2"/>
</dbReference>
<dbReference type="OrthoDB" id="7593573at2"/>
<protein>
    <submittedName>
        <fullName evidence="1">Uncharacterized protein</fullName>
    </submittedName>
</protein>
<dbReference type="KEGG" id="hhg:XM38_050940"/>